<feature type="region of interest" description="Disordered" evidence="1">
    <location>
        <begin position="1"/>
        <end position="58"/>
    </location>
</feature>
<keyword evidence="3" id="KW-1185">Reference proteome</keyword>
<gene>
    <name evidence="2" type="ORF">KFE25_012754</name>
</gene>
<reference evidence="2" key="1">
    <citation type="submission" date="2021-05" db="EMBL/GenBank/DDBJ databases">
        <title>The genome of the haptophyte Pavlova lutheri (Diacronema luteri, Pavlovales) - a model for lipid biosynthesis in eukaryotic algae.</title>
        <authorList>
            <person name="Hulatt C.J."/>
            <person name="Posewitz M.C."/>
        </authorList>
    </citation>
    <scope>NUCLEOTIDE SEQUENCE</scope>
    <source>
        <strain evidence="2">NIVA-4/92</strain>
    </source>
</reference>
<name>A0A8J6C239_DIALT</name>
<feature type="compositionally biased region" description="Basic residues" evidence="1">
    <location>
        <begin position="39"/>
        <end position="48"/>
    </location>
</feature>
<evidence type="ECO:0000313" key="2">
    <source>
        <dbReference type="EMBL" id="KAG8458094.1"/>
    </source>
</evidence>
<comment type="caution">
    <text evidence="2">The sequence shown here is derived from an EMBL/GenBank/DDBJ whole genome shotgun (WGS) entry which is preliminary data.</text>
</comment>
<dbReference type="EMBL" id="JAGTXO010000057">
    <property type="protein sequence ID" value="KAG8458094.1"/>
    <property type="molecule type" value="Genomic_DNA"/>
</dbReference>
<organism evidence="2 3">
    <name type="scientific">Diacronema lutheri</name>
    <name type="common">Unicellular marine alga</name>
    <name type="synonym">Monochrysis lutheri</name>
    <dbReference type="NCBI Taxonomy" id="2081491"/>
    <lineage>
        <taxon>Eukaryota</taxon>
        <taxon>Haptista</taxon>
        <taxon>Haptophyta</taxon>
        <taxon>Pavlovophyceae</taxon>
        <taxon>Pavlovales</taxon>
        <taxon>Pavlovaceae</taxon>
        <taxon>Diacronema</taxon>
    </lineage>
</organism>
<sequence>MPAPRAPLRRPTVNAARKPPRRDALLPRAHRGTAEQRLRARRGAKARPPRSPQLCPQSKLSLQLCSSLSMNAENQTAS</sequence>
<evidence type="ECO:0000256" key="1">
    <source>
        <dbReference type="SAM" id="MobiDB-lite"/>
    </source>
</evidence>
<proteinExistence type="predicted"/>
<protein>
    <submittedName>
        <fullName evidence="2">Uncharacterized protein</fullName>
    </submittedName>
</protein>
<accession>A0A8J6C239</accession>
<evidence type="ECO:0000313" key="3">
    <source>
        <dbReference type="Proteomes" id="UP000751190"/>
    </source>
</evidence>
<dbReference type="Proteomes" id="UP000751190">
    <property type="component" value="Unassembled WGS sequence"/>
</dbReference>
<dbReference type="AlphaFoldDB" id="A0A8J6C239"/>